<reference evidence="1 2" key="1">
    <citation type="submission" date="2020-02" db="EMBL/GenBank/DDBJ databases">
        <authorList>
            <person name="Dziuba M."/>
            <person name="Kuznetsov B."/>
            <person name="Mardanov A."/>
            <person name="Ravin N."/>
            <person name="Grouzdev D."/>
        </authorList>
    </citation>
    <scope>NUCLEOTIDE SEQUENCE [LARGE SCALE GENOMIC DNA]</scope>
    <source>
        <strain evidence="1 2">SpK</strain>
    </source>
</reference>
<evidence type="ECO:0000313" key="1">
    <source>
        <dbReference type="EMBL" id="NFV81412.1"/>
    </source>
</evidence>
<evidence type="ECO:0000313" key="2">
    <source>
        <dbReference type="Proteomes" id="UP000480684"/>
    </source>
</evidence>
<protein>
    <submittedName>
        <fullName evidence="1">Three-Cys-motif partner protein TcmP</fullName>
    </submittedName>
</protein>
<dbReference type="InterPro" id="IPR031009">
    <property type="entry name" value="Tcm_partner"/>
</dbReference>
<keyword evidence="2" id="KW-1185">Reference proteome</keyword>
<proteinExistence type="predicted"/>
<name>A0A7C9UY88_9PROT</name>
<dbReference type="RefSeq" id="WP_163681457.1">
    <property type="nucleotide sequence ID" value="NZ_JAAIYP010000040.1"/>
</dbReference>
<organism evidence="1 2">
    <name type="scientific">Magnetospirillum aberrantis SpK</name>
    <dbReference type="NCBI Taxonomy" id="908842"/>
    <lineage>
        <taxon>Bacteria</taxon>
        <taxon>Pseudomonadati</taxon>
        <taxon>Pseudomonadota</taxon>
        <taxon>Alphaproteobacteria</taxon>
        <taxon>Rhodospirillales</taxon>
        <taxon>Rhodospirillaceae</taxon>
        <taxon>Magnetospirillum</taxon>
    </lineage>
</organism>
<sequence>MSNHHPKHVFGGQWTEEKLDCLRHYLNSYNTALKNTPFKRLYIDAFAGTGERYSRDGTAEKAQPALLEVTQAQAEFFEGSVRVALNADPSFDALHLIEASTAKCAQLARLKAEFPDRAINIYHGDANTQIAGICKSVDWHGRRTGVQHRAVLFLDPYGCQVKWETIRAIAATRAIDLWYLFPSGLGINRMAANRRERIPENWEPTLDACLGTGEWRTAFYQEHTTINLFGEATTETHKVANIDHIEQFFLDRLKTVFSHVAPSCLTLSNGSGSKMFSLCFAANNPKGGPIALRIANHLLTKKRGSGGRR</sequence>
<dbReference type="EMBL" id="JAAIYP010000040">
    <property type="protein sequence ID" value="NFV81412.1"/>
    <property type="molecule type" value="Genomic_DNA"/>
</dbReference>
<dbReference type="NCBIfam" id="TIGR04474">
    <property type="entry name" value="tcm_partner"/>
    <property type="match status" value="1"/>
</dbReference>
<comment type="caution">
    <text evidence="1">The sequence shown here is derived from an EMBL/GenBank/DDBJ whole genome shotgun (WGS) entry which is preliminary data.</text>
</comment>
<dbReference type="AlphaFoldDB" id="A0A7C9UY88"/>
<gene>
    <name evidence="1" type="primary">tcmP</name>
    <name evidence="1" type="ORF">G4223_14955</name>
</gene>
<dbReference type="Proteomes" id="UP000480684">
    <property type="component" value="Unassembled WGS sequence"/>
</dbReference>
<accession>A0A7C9UY88</accession>